<keyword evidence="4" id="KW-0378">Hydrolase</keyword>
<dbReference type="Proteomes" id="UP000077248">
    <property type="component" value="Unassembled WGS sequence"/>
</dbReference>
<dbReference type="GO" id="GO:0016787">
    <property type="term" value="F:hydrolase activity"/>
    <property type="evidence" value="ECO:0007669"/>
    <property type="project" value="UniProtKB-KW"/>
</dbReference>
<name>A0A177DQ17_ALTAL</name>
<dbReference type="AlphaFoldDB" id="A0A177DQ17"/>
<dbReference type="EMBL" id="KV441476">
    <property type="protein sequence ID" value="OAG21616.1"/>
    <property type="molecule type" value="Genomic_DNA"/>
</dbReference>
<dbReference type="PANTHER" id="PTHR43142">
    <property type="entry name" value="CARBOXYLIC ESTER HYDROLASE"/>
    <property type="match status" value="1"/>
</dbReference>
<organism evidence="4 5">
    <name type="scientific">Alternaria alternata</name>
    <name type="common">Alternaria rot fungus</name>
    <name type="synonym">Torula alternata</name>
    <dbReference type="NCBI Taxonomy" id="5599"/>
    <lineage>
        <taxon>Eukaryota</taxon>
        <taxon>Fungi</taxon>
        <taxon>Dikarya</taxon>
        <taxon>Ascomycota</taxon>
        <taxon>Pezizomycotina</taxon>
        <taxon>Dothideomycetes</taxon>
        <taxon>Pleosporomycetidae</taxon>
        <taxon>Pleosporales</taxon>
        <taxon>Pleosporineae</taxon>
        <taxon>Pleosporaceae</taxon>
        <taxon>Alternaria</taxon>
        <taxon>Alternaria sect. Alternaria</taxon>
        <taxon>Alternaria alternata complex</taxon>
    </lineage>
</organism>
<evidence type="ECO:0000313" key="5">
    <source>
        <dbReference type="Proteomes" id="UP000077248"/>
    </source>
</evidence>
<dbReference type="ESTHER" id="altal-a0a177dq17">
    <property type="family name" value="Fungal_carboxylesterase_lipase"/>
</dbReference>
<evidence type="ECO:0000256" key="1">
    <source>
        <dbReference type="ARBA" id="ARBA00004685"/>
    </source>
</evidence>
<keyword evidence="5" id="KW-1185">Reference proteome</keyword>
<evidence type="ECO:0000256" key="2">
    <source>
        <dbReference type="SAM" id="MobiDB-lite"/>
    </source>
</evidence>
<dbReference type="VEuPathDB" id="FungiDB:CC77DRAFT_1049385"/>
<dbReference type="KEGG" id="aalt:CC77DRAFT_1049385"/>
<reference evidence="4 5" key="1">
    <citation type="submission" date="2016-05" db="EMBL/GenBank/DDBJ databases">
        <title>Comparative analysis of secretome profiles of manganese(II)-oxidizing ascomycete fungi.</title>
        <authorList>
            <consortium name="DOE Joint Genome Institute"/>
            <person name="Zeiner C.A."/>
            <person name="Purvine S.O."/>
            <person name="Zink E.M."/>
            <person name="Wu S."/>
            <person name="Pasa-Tolic L."/>
            <person name="Chaput D.L."/>
            <person name="Haridas S."/>
            <person name="Grigoriev I.V."/>
            <person name="Santelli C.M."/>
            <person name="Hansel C.M."/>
        </authorList>
    </citation>
    <scope>NUCLEOTIDE SEQUENCE [LARGE SCALE GENOMIC DNA]</scope>
    <source>
        <strain evidence="4 5">SRC1lrK2f</strain>
    </source>
</reference>
<accession>A0A177DQ17</accession>
<dbReference type="PANTHER" id="PTHR43142:SF5">
    <property type="entry name" value="CARBOXYLIC ESTER HYDROLASE"/>
    <property type="match status" value="1"/>
</dbReference>
<comment type="pathway">
    <text evidence="1">Mycotoxin biosynthesis.</text>
</comment>
<dbReference type="SUPFAM" id="SSF53474">
    <property type="entry name" value="alpha/beta-Hydrolases"/>
    <property type="match status" value="1"/>
</dbReference>
<evidence type="ECO:0000313" key="4">
    <source>
        <dbReference type="EMBL" id="OAG21616.1"/>
    </source>
</evidence>
<dbReference type="RefSeq" id="XP_018387037.1">
    <property type="nucleotide sequence ID" value="XM_018527574.1"/>
</dbReference>
<dbReference type="InterPro" id="IPR029058">
    <property type="entry name" value="AB_hydrolase_fold"/>
</dbReference>
<gene>
    <name evidence="4" type="ORF">CC77DRAFT_1049385</name>
</gene>
<dbReference type="InterPro" id="IPR002018">
    <property type="entry name" value="CarbesteraseB"/>
</dbReference>
<feature type="region of interest" description="Disordered" evidence="2">
    <location>
        <begin position="1"/>
        <end position="21"/>
    </location>
</feature>
<evidence type="ECO:0000259" key="3">
    <source>
        <dbReference type="Pfam" id="PF00135"/>
    </source>
</evidence>
<proteinExistence type="predicted"/>
<dbReference type="GeneID" id="29113168"/>
<feature type="domain" description="Carboxylesterase type B" evidence="3">
    <location>
        <begin position="24"/>
        <end position="482"/>
    </location>
</feature>
<sequence>MSADENNLHHPTLRRTLRGEPSASTIQFRNLRYASIPARYQEPIPDDILEVGKDGVYDATQFGPSCPQLHGAQAWDLTLIGDAVLPCGHGQGKTENMNEFDCLNVIVTVPKGIQSNEKSRRRGLPVFVWVHGGGLSIGSNSWPQYDLRRLVERGAETDKPFIGVAMDYRLNIFGFLASDEIGAAGNMGYKDQVLAFRWVKKHIAGFGGDPNNITAAGESAGAISLSTLLCANVGQEGLFDRVIVMSGEATLRKWRNRWWQQKMYEDQSTYLKLDVKDTESRQKILLNTDAEQLAQKLPLAQHFAATVDGQFITREVTIETIMDGSSAIHKPAWCKEFVIGDTEHDGLIVIGRLLAQPDSHGRLRKACQTHLSPAETHELLKAYRLDGESPKKDKEDRMLILGSELRFYLPALAAYRGWKACSPPRPASRYHFHVPNPIDGPHKGLAAHELDVAYLLQNFDPHFSDKDRKIARAMQDQFIKYVHGEGWVEDGKMVVFDKDGSVEVDDDRYDEMYRSGRGALLESIGMQKLWRVADMWQSETLAYSPDPGNHISSSLSHKLQYKKGTRAAFPYSISRDHVSRNSQEEADAIFLQNQEASPLLQLPGEIRNKIYQYALGGHHIYLNEHQPSFKRLIIRGVDGKQTSKGDLFALGYTCRQTHSESAILLFSLNEFFGYFWSRFEVQRCELFSPSQRNATLQGQ</sequence>
<dbReference type="Pfam" id="PF00135">
    <property type="entry name" value="COesterase"/>
    <property type="match status" value="1"/>
</dbReference>
<protein>
    <submittedName>
        <fullName evidence="4">Alpha/beta-hydrolase</fullName>
    </submittedName>
</protein>
<dbReference type="Gene3D" id="3.40.50.1820">
    <property type="entry name" value="alpha/beta hydrolase"/>
    <property type="match status" value="1"/>
</dbReference>
<dbReference type="OMA" id="WKEAFEP"/>